<evidence type="ECO:0000313" key="2">
    <source>
        <dbReference type="EMBL" id="KAJ8873782.1"/>
    </source>
</evidence>
<sequence length="610" mass="67858">MWESCRTMLLVGGFHRGAPVFPLHLHPCAAPYLPHFILIGSQISPIHSNHTSCATFTVKLDVSHLHPYRYRDTVFYWSLLSLNATLLVRTTPVFPYWPAANQWSAEFTVFRPNVLSWLEHAQDGFGPIGNQLREAGPITSNQVERENVSSLLQKPTECRTAKSRARSRRDSVSVTRSRRDKRCSVIPSSTAAERKYATQVSKLEGIMPTAISGLQSTVGSSIFSDWLKQVLVRVNSLHTNHERTVSELGNPEWLGQMRKRHQQPMEALVGERRSDVQLASDAIFLACAVRGRGIHGYFASVYHHVLCGITFLIRPESATDFDWNPSQHSSGEIPESHGKPKSGWPDRESNPGPPECESSELPCATSLEGKRGVPPVKNTRAEGEGVESRKGVHSSVASSFNCIANYAKTTEFVFRMHTREKAVQHISPHAVANQAHAQLVCHCLSQYGVCYDVGKPLLWRLYERTITPSKATEVTEAKLRRDNKDTSLRSSLQTNGRVKLGLSLHPADDWATWTSRWGFANLASLAIRRPQQDVPETHTTRNGMEGEGRDGEPAVLPTAPRTRLCRLLAIKSPLQLSAVGIDVTIRRRPRRQPTPATLARPCASSVNHGV</sequence>
<feature type="compositionally biased region" description="Basic and acidic residues" evidence="1">
    <location>
        <begin position="535"/>
        <end position="552"/>
    </location>
</feature>
<dbReference type="Proteomes" id="UP001159363">
    <property type="component" value="Chromosome 9"/>
</dbReference>
<feature type="compositionally biased region" description="Basic and acidic residues" evidence="1">
    <location>
        <begin position="379"/>
        <end position="390"/>
    </location>
</feature>
<feature type="region of interest" description="Disordered" evidence="1">
    <location>
        <begin position="588"/>
        <end position="610"/>
    </location>
</feature>
<comment type="caution">
    <text evidence="2">The sequence shown here is derived from an EMBL/GenBank/DDBJ whole genome shotgun (WGS) entry which is preliminary data.</text>
</comment>
<evidence type="ECO:0000313" key="3">
    <source>
        <dbReference type="Proteomes" id="UP001159363"/>
    </source>
</evidence>
<reference evidence="2 3" key="1">
    <citation type="submission" date="2023-02" db="EMBL/GenBank/DDBJ databases">
        <title>LHISI_Scaffold_Assembly.</title>
        <authorList>
            <person name="Stuart O.P."/>
            <person name="Cleave R."/>
            <person name="Magrath M.J.L."/>
            <person name="Mikheyev A.S."/>
        </authorList>
    </citation>
    <scope>NUCLEOTIDE SEQUENCE [LARGE SCALE GENOMIC DNA]</scope>
    <source>
        <strain evidence="2">Daus_M_001</strain>
        <tissue evidence="2">Leg muscle</tissue>
    </source>
</reference>
<accession>A0ABQ9GP16</accession>
<feature type="region of interest" description="Disordered" evidence="1">
    <location>
        <begin position="323"/>
        <end position="390"/>
    </location>
</feature>
<gene>
    <name evidence="2" type="ORF">PR048_024616</name>
</gene>
<dbReference type="EMBL" id="JARBHB010000010">
    <property type="protein sequence ID" value="KAJ8873782.1"/>
    <property type="molecule type" value="Genomic_DNA"/>
</dbReference>
<organism evidence="2 3">
    <name type="scientific">Dryococelus australis</name>
    <dbReference type="NCBI Taxonomy" id="614101"/>
    <lineage>
        <taxon>Eukaryota</taxon>
        <taxon>Metazoa</taxon>
        <taxon>Ecdysozoa</taxon>
        <taxon>Arthropoda</taxon>
        <taxon>Hexapoda</taxon>
        <taxon>Insecta</taxon>
        <taxon>Pterygota</taxon>
        <taxon>Neoptera</taxon>
        <taxon>Polyneoptera</taxon>
        <taxon>Phasmatodea</taxon>
        <taxon>Verophasmatodea</taxon>
        <taxon>Anareolatae</taxon>
        <taxon>Phasmatidae</taxon>
        <taxon>Eurycanthinae</taxon>
        <taxon>Dryococelus</taxon>
    </lineage>
</organism>
<evidence type="ECO:0000256" key="1">
    <source>
        <dbReference type="SAM" id="MobiDB-lite"/>
    </source>
</evidence>
<feature type="region of interest" description="Disordered" evidence="1">
    <location>
        <begin position="531"/>
        <end position="556"/>
    </location>
</feature>
<feature type="region of interest" description="Disordered" evidence="1">
    <location>
        <begin position="155"/>
        <end position="179"/>
    </location>
</feature>
<name>A0ABQ9GP16_9NEOP</name>
<protein>
    <submittedName>
        <fullName evidence="2">Uncharacterized protein</fullName>
    </submittedName>
</protein>
<keyword evidence="3" id="KW-1185">Reference proteome</keyword>
<feature type="compositionally biased region" description="Basic and acidic residues" evidence="1">
    <location>
        <begin position="334"/>
        <end position="349"/>
    </location>
</feature>
<proteinExistence type="predicted"/>